<name>A0ACC2LXI4_PERAE</name>
<reference evidence="1 2" key="1">
    <citation type="journal article" date="2022" name="Hortic Res">
        <title>A haplotype resolved chromosomal level avocado genome allows analysis of novel avocado genes.</title>
        <authorList>
            <person name="Nath O."/>
            <person name="Fletcher S.J."/>
            <person name="Hayward A."/>
            <person name="Shaw L.M."/>
            <person name="Masouleh A.K."/>
            <person name="Furtado A."/>
            <person name="Henry R.J."/>
            <person name="Mitter N."/>
        </authorList>
    </citation>
    <scope>NUCLEOTIDE SEQUENCE [LARGE SCALE GENOMIC DNA]</scope>
    <source>
        <strain evidence="2">cv. Hass</strain>
    </source>
</reference>
<sequence length="753" mass="84299">MYTSSSSYPSSSSLQDSHLFNYLSNLTPLNLHNLPHVTETCTEFNFSSPPQVFASPRVCSQREAGFMKRPPYQSRNSSDAGKCFEHGVQGKILAATPGVAQPSINLSAVELIPSTRMGIEPCTTSGIVDKFLVDHSNECGTDAPDLCSKKAAIMPRFLHSGWSSPNELLADNDGIGEDEETEADETLTSSEQPEDNQASEKSFPNMEIVETASHKPERKNDGRPSNESQDLVFKNVNCFMDDFLFIKSASRKEDDPHFLDWTANEFTSLLSSSKEHGFVECGKEMPLHSSDLDQHGTEDIKPHFAEGRQQGEEQFTPQILPESFHNDQVNDIHYENNGEISLRKVKNRMPHECKESAQQRGMHRRCLRFDTSEAIRKRVGCSGSWNVADVVSIVRSPSGLTKSEILNASNVPSKTPEDHMDEVERPARNSGGTPVTAATPSGLGLHLNRMGYDVADSCNLNRQLTAKDYLNVKGKNSLPETNLQISSFVNPSKSSLQINLTEQHAMPFVNKRRPLEDVSNSVFNQMNTRQNKKKEAHSVESEGCNRCHCKKSKCLKLYCQCFAAGEYCIGLCSCKDCYNKPEYEDTVLDAKEQIESREPNAFAPKIAQFAAESPRNSGENGDQINTLSARHKKGCTCKKSKCLKKYCECYQTGVGCSILCRCEGCENEVLKSLKLNIERQKTNKMRRNSLISKRAGCMFKVFLHQEQRHLVHIALLIPLLQFLKLWIGFNQISESFKKIYVIVTSIRGFCFMS</sequence>
<protein>
    <submittedName>
        <fullName evidence="1">Uncharacterized protein</fullName>
    </submittedName>
</protein>
<keyword evidence="2" id="KW-1185">Reference proteome</keyword>
<comment type="caution">
    <text evidence="1">The sequence shown here is derived from an EMBL/GenBank/DDBJ whole genome shotgun (WGS) entry which is preliminary data.</text>
</comment>
<evidence type="ECO:0000313" key="2">
    <source>
        <dbReference type="Proteomes" id="UP001234297"/>
    </source>
</evidence>
<gene>
    <name evidence="1" type="ORF">MRB53_011919</name>
</gene>
<dbReference type="Proteomes" id="UP001234297">
    <property type="component" value="Chromosome 3"/>
</dbReference>
<evidence type="ECO:0000313" key="1">
    <source>
        <dbReference type="EMBL" id="KAJ8637652.1"/>
    </source>
</evidence>
<dbReference type="EMBL" id="CM056811">
    <property type="protein sequence ID" value="KAJ8637652.1"/>
    <property type="molecule type" value="Genomic_DNA"/>
</dbReference>
<organism evidence="1 2">
    <name type="scientific">Persea americana</name>
    <name type="common">Avocado</name>
    <dbReference type="NCBI Taxonomy" id="3435"/>
    <lineage>
        <taxon>Eukaryota</taxon>
        <taxon>Viridiplantae</taxon>
        <taxon>Streptophyta</taxon>
        <taxon>Embryophyta</taxon>
        <taxon>Tracheophyta</taxon>
        <taxon>Spermatophyta</taxon>
        <taxon>Magnoliopsida</taxon>
        <taxon>Magnoliidae</taxon>
        <taxon>Laurales</taxon>
        <taxon>Lauraceae</taxon>
        <taxon>Persea</taxon>
    </lineage>
</organism>
<accession>A0ACC2LXI4</accession>
<proteinExistence type="predicted"/>